<dbReference type="PROSITE" id="PS50801">
    <property type="entry name" value="STAS"/>
    <property type="match status" value="1"/>
</dbReference>
<dbReference type="Proteomes" id="UP000744032">
    <property type="component" value="Unassembled WGS sequence"/>
</dbReference>
<comment type="caution">
    <text evidence="3">The sequence shown here is derived from an EMBL/GenBank/DDBJ whole genome shotgun (WGS) entry which is preliminary data.</text>
</comment>
<dbReference type="InterPro" id="IPR058548">
    <property type="entry name" value="MlaB-like_STAS"/>
</dbReference>
<name>A0ABX1IE66_STRGB</name>
<dbReference type="InterPro" id="IPR036513">
    <property type="entry name" value="STAS_dom_sf"/>
</dbReference>
<evidence type="ECO:0000313" key="3">
    <source>
        <dbReference type="EMBL" id="NKQ23515.1"/>
    </source>
</evidence>
<sequence length="132" mass="14181">MHAAPDTKVHVTRHEDTLVITVRGEVDHDDAEDFVEAWAAADRAALPTTAVDLSQITFADSMLLNALLDARRRHADSGRELVLLGPLPPPVSRLLTVSGTLEHFAVADPGDGAAAPPVARPDPDGREDDHRE</sequence>
<dbReference type="Gene3D" id="3.30.750.24">
    <property type="entry name" value="STAS domain"/>
    <property type="match status" value="1"/>
</dbReference>
<dbReference type="InterPro" id="IPR002645">
    <property type="entry name" value="STAS_dom"/>
</dbReference>
<evidence type="ECO:0000259" key="2">
    <source>
        <dbReference type="PROSITE" id="PS50801"/>
    </source>
</evidence>
<dbReference type="PANTHER" id="PTHR33495">
    <property type="entry name" value="ANTI-SIGMA FACTOR ANTAGONIST TM_1081-RELATED-RELATED"/>
    <property type="match status" value="1"/>
</dbReference>
<organism evidence="3 4">
    <name type="scientific">Streptomyces galbus</name>
    <dbReference type="NCBI Taxonomy" id="33898"/>
    <lineage>
        <taxon>Bacteria</taxon>
        <taxon>Bacillati</taxon>
        <taxon>Actinomycetota</taxon>
        <taxon>Actinomycetes</taxon>
        <taxon>Kitasatosporales</taxon>
        <taxon>Streptomycetaceae</taxon>
        <taxon>Streptomyces</taxon>
    </lineage>
</organism>
<keyword evidence="4" id="KW-1185">Reference proteome</keyword>
<evidence type="ECO:0000256" key="1">
    <source>
        <dbReference type="SAM" id="MobiDB-lite"/>
    </source>
</evidence>
<proteinExistence type="predicted"/>
<accession>A0ABX1IE66</accession>
<dbReference type="PANTHER" id="PTHR33495:SF2">
    <property type="entry name" value="ANTI-SIGMA FACTOR ANTAGONIST TM_1081-RELATED"/>
    <property type="match status" value="1"/>
</dbReference>
<feature type="domain" description="STAS" evidence="2">
    <location>
        <begin position="7"/>
        <end position="99"/>
    </location>
</feature>
<dbReference type="EMBL" id="JAAXMD010000014">
    <property type="protein sequence ID" value="NKQ23515.1"/>
    <property type="molecule type" value="Genomic_DNA"/>
</dbReference>
<reference evidence="3 4" key="1">
    <citation type="submission" date="2020-04" db="EMBL/GenBank/DDBJ databases">
        <title>Genome sequence of Streptomyces galbus strain I339.</title>
        <authorList>
            <person name="Silva E.A.N."/>
            <person name="Merces M."/>
            <person name="Castelo Branco A.P.O.T."/>
            <person name="Vasconcelos P.C."/>
            <person name="Costa N.P."/>
            <person name="Marinho G.C.S."/>
            <person name="Oliveira C.J.B."/>
            <person name="Araujo D."/>
            <person name="Rodrigues Junior V.S."/>
            <person name="Almeida R."/>
            <person name="Silva Filho U.R."/>
            <person name="Andrade A.S.A."/>
            <person name="Cibulski S.P."/>
        </authorList>
    </citation>
    <scope>NUCLEOTIDE SEQUENCE [LARGE SCALE GENOMIC DNA]</scope>
    <source>
        <strain evidence="3 4">I339</strain>
    </source>
</reference>
<feature type="compositionally biased region" description="Basic and acidic residues" evidence="1">
    <location>
        <begin position="121"/>
        <end position="132"/>
    </location>
</feature>
<protein>
    <submittedName>
        <fullName evidence="3">STAS domain-containing protein</fullName>
    </submittedName>
</protein>
<feature type="compositionally biased region" description="Low complexity" evidence="1">
    <location>
        <begin position="106"/>
        <end position="117"/>
    </location>
</feature>
<gene>
    <name evidence="3" type="ORF">HF200_03335</name>
</gene>
<dbReference type="SUPFAM" id="SSF52091">
    <property type="entry name" value="SpoIIaa-like"/>
    <property type="match status" value="1"/>
</dbReference>
<feature type="region of interest" description="Disordered" evidence="1">
    <location>
        <begin position="106"/>
        <end position="132"/>
    </location>
</feature>
<dbReference type="Pfam" id="PF13466">
    <property type="entry name" value="STAS_2"/>
    <property type="match status" value="1"/>
</dbReference>
<dbReference type="CDD" id="cd07043">
    <property type="entry name" value="STAS_anti-anti-sigma_factors"/>
    <property type="match status" value="1"/>
</dbReference>
<evidence type="ECO:0000313" key="4">
    <source>
        <dbReference type="Proteomes" id="UP000744032"/>
    </source>
</evidence>